<proteinExistence type="predicted"/>
<keyword evidence="2" id="KW-0812">Transmembrane</keyword>
<dbReference type="EMBL" id="JAVFWL010000006">
    <property type="protein sequence ID" value="KAK6766139.1"/>
    <property type="molecule type" value="Genomic_DNA"/>
</dbReference>
<comment type="caution">
    <text evidence="3">The sequence shown here is derived from an EMBL/GenBank/DDBJ whole genome shotgun (WGS) entry which is preliminary data.</text>
</comment>
<feature type="region of interest" description="Disordered" evidence="1">
    <location>
        <begin position="40"/>
        <end position="90"/>
    </location>
</feature>
<keyword evidence="4" id="KW-1185">Reference proteome</keyword>
<evidence type="ECO:0000313" key="4">
    <source>
        <dbReference type="Proteomes" id="UP001303046"/>
    </source>
</evidence>
<keyword evidence="2" id="KW-1133">Transmembrane helix</keyword>
<name>A0ABR1EU34_NECAM</name>
<organism evidence="3 4">
    <name type="scientific">Necator americanus</name>
    <name type="common">Human hookworm</name>
    <dbReference type="NCBI Taxonomy" id="51031"/>
    <lineage>
        <taxon>Eukaryota</taxon>
        <taxon>Metazoa</taxon>
        <taxon>Ecdysozoa</taxon>
        <taxon>Nematoda</taxon>
        <taxon>Chromadorea</taxon>
        <taxon>Rhabditida</taxon>
        <taxon>Rhabditina</taxon>
        <taxon>Rhabditomorpha</taxon>
        <taxon>Strongyloidea</taxon>
        <taxon>Ancylostomatidae</taxon>
        <taxon>Bunostominae</taxon>
        <taxon>Necator</taxon>
    </lineage>
</organism>
<dbReference type="Proteomes" id="UP001303046">
    <property type="component" value="Unassembled WGS sequence"/>
</dbReference>
<keyword evidence="2" id="KW-0472">Membrane</keyword>
<evidence type="ECO:0000256" key="2">
    <source>
        <dbReference type="SAM" id="Phobius"/>
    </source>
</evidence>
<gene>
    <name evidence="3" type="primary">Necator_chrX.g25983</name>
    <name evidence="3" type="ORF">RB195_025817</name>
</gene>
<protein>
    <submittedName>
        <fullName evidence="3">Uncharacterized protein</fullName>
    </submittedName>
</protein>
<feature type="compositionally biased region" description="Basic residues" evidence="1">
    <location>
        <begin position="70"/>
        <end position="81"/>
    </location>
</feature>
<accession>A0ABR1EU34</accession>
<feature type="transmembrane region" description="Helical" evidence="2">
    <location>
        <begin position="100"/>
        <end position="122"/>
    </location>
</feature>
<feature type="compositionally biased region" description="Polar residues" evidence="1">
    <location>
        <begin position="40"/>
        <end position="64"/>
    </location>
</feature>
<sequence>MESVESVISTKMDTRLVCATSRESLEASIVFTDAGTAGTGSELSMSDENLESYSTPTGSSLQLDSNRTSSRNRHTHRRLKRTSSASTTTTPPITSIQIEMILRTTVLLSLIFLLFITSEAAFSRDRFMVRKGGRLERLQKRTLYEWRNAHRQPRHRHHRHKRRRHERDGGMRIEHVLAQMDSFVRPRFGRSAGFLPVQT</sequence>
<evidence type="ECO:0000256" key="1">
    <source>
        <dbReference type="SAM" id="MobiDB-lite"/>
    </source>
</evidence>
<evidence type="ECO:0000313" key="3">
    <source>
        <dbReference type="EMBL" id="KAK6766139.1"/>
    </source>
</evidence>
<reference evidence="3 4" key="1">
    <citation type="submission" date="2023-08" db="EMBL/GenBank/DDBJ databases">
        <title>A Necator americanus chromosomal reference genome.</title>
        <authorList>
            <person name="Ilik V."/>
            <person name="Petrzelkova K.J."/>
            <person name="Pardy F."/>
            <person name="Fuh T."/>
            <person name="Niatou-Singa F.S."/>
            <person name="Gouil Q."/>
            <person name="Baker L."/>
            <person name="Ritchie M.E."/>
            <person name="Jex A.R."/>
            <person name="Gazzola D."/>
            <person name="Li H."/>
            <person name="Toshio Fujiwara R."/>
            <person name="Zhan B."/>
            <person name="Aroian R.V."/>
            <person name="Pafco B."/>
            <person name="Schwarz E.M."/>
        </authorList>
    </citation>
    <scope>NUCLEOTIDE SEQUENCE [LARGE SCALE GENOMIC DNA]</scope>
    <source>
        <strain evidence="3 4">Aroian</strain>
        <tissue evidence="3">Whole animal</tissue>
    </source>
</reference>